<feature type="region of interest" description="Disordered" evidence="1">
    <location>
        <begin position="27"/>
        <end position="47"/>
    </location>
</feature>
<evidence type="ECO:0000256" key="1">
    <source>
        <dbReference type="SAM" id="MobiDB-lite"/>
    </source>
</evidence>
<organism evidence="2 3">
    <name type="scientific">Trichinella pseudospiralis</name>
    <name type="common">Parasitic roundworm</name>
    <dbReference type="NCBI Taxonomy" id="6337"/>
    <lineage>
        <taxon>Eukaryota</taxon>
        <taxon>Metazoa</taxon>
        <taxon>Ecdysozoa</taxon>
        <taxon>Nematoda</taxon>
        <taxon>Enoplea</taxon>
        <taxon>Dorylaimia</taxon>
        <taxon>Trichinellida</taxon>
        <taxon>Trichinellidae</taxon>
        <taxon>Trichinella</taxon>
    </lineage>
</organism>
<evidence type="ECO:0000313" key="2">
    <source>
        <dbReference type="EMBL" id="KRY88860.1"/>
    </source>
</evidence>
<sequence>MRENLFVNSSTSEYVSSSNIMKMKEEMKNSKATKPHHEKQLQRASENKDDATTIFIMFSGIR</sequence>
<feature type="compositionally biased region" description="Basic and acidic residues" evidence="1">
    <location>
        <begin position="38"/>
        <end position="47"/>
    </location>
</feature>
<dbReference type="EMBL" id="JYDT01000037">
    <property type="protein sequence ID" value="KRY88860.1"/>
    <property type="molecule type" value="Genomic_DNA"/>
</dbReference>
<name>A0A0V1FSH7_TRIPS</name>
<evidence type="ECO:0000313" key="3">
    <source>
        <dbReference type="Proteomes" id="UP000054995"/>
    </source>
</evidence>
<keyword evidence="3" id="KW-1185">Reference proteome</keyword>
<dbReference type="Proteomes" id="UP000054995">
    <property type="component" value="Unassembled WGS sequence"/>
</dbReference>
<dbReference type="AlphaFoldDB" id="A0A0V1FSH7"/>
<gene>
    <name evidence="2" type="ORF">T4D_5453</name>
</gene>
<protein>
    <submittedName>
        <fullName evidence="2">Uncharacterized protein</fullName>
    </submittedName>
</protein>
<proteinExistence type="predicted"/>
<accession>A0A0V1FSH7</accession>
<reference evidence="2 3" key="1">
    <citation type="submission" date="2015-01" db="EMBL/GenBank/DDBJ databases">
        <title>Evolution of Trichinella species and genotypes.</title>
        <authorList>
            <person name="Korhonen P.K."/>
            <person name="Edoardo P."/>
            <person name="Giuseppe L.R."/>
            <person name="Gasser R.B."/>
        </authorList>
    </citation>
    <scope>NUCLEOTIDE SEQUENCE [LARGE SCALE GENOMIC DNA]</scope>
    <source>
        <strain evidence="2">ISS470</strain>
    </source>
</reference>
<comment type="caution">
    <text evidence="2">The sequence shown here is derived from an EMBL/GenBank/DDBJ whole genome shotgun (WGS) entry which is preliminary data.</text>
</comment>